<feature type="region of interest" description="Disordered" evidence="1">
    <location>
        <begin position="1"/>
        <end position="24"/>
    </location>
</feature>
<accession>A0A7X5U477</accession>
<dbReference type="Proteomes" id="UP000547444">
    <property type="component" value="Unassembled WGS sequence"/>
</dbReference>
<evidence type="ECO:0000313" key="2">
    <source>
        <dbReference type="EMBL" id="NIH98059.1"/>
    </source>
</evidence>
<keyword evidence="3" id="KW-1185">Reference proteome</keyword>
<reference evidence="2 3" key="1">
    <citation type="submission" date="2020-03" db="EMBL/GenBank/DDBJ databases">
        <title>Sequencing the genomes of 1000 actinobacteria strains.</title>
        <authorList>
            <person name="Klenk H.-P."/>
        </authorList>
    </citation>
    <scope>NUCLEOTIDE SEQUENCE [LARGE SCALE GENOMIC DNA]</scope>
    <source>
        <strain evidence="2 3">DSM 44556</strain>
    </source>
</reference>
<dbReference type="AlphaFoldDB" id="A0A7X5U477"/>
<evidence type="ECO:0000313" key="3">
    <source>
        <dbReference type="Proteomes" id="UP000547444"/>
    </source>
</evidence>
<dbReference type="RefSeq" id="WP_167163413.1">
    <property type="nucleotide sequence ID" value="NZ_JAANOW010000003.1"/>
</dbReference>
<protein>
    <submittedName>
        <fullName evidence="2">Uncharacterized protein</fullName>
    </submittedName>
</protein>
<evidence type="ECO:0000256" key="1">
    <source>
        <dbReference type="SAM" id="MobiDB-lite"/>
    </source>
</evidence>
<organism evidence="2 3">
    <name type="scientific">Mycolicibacterium fluoranthenivorans</name>
    <dbReference type="NCBI Taxonomy" id="258505"/>
    <lineage>
        <taxon>Bacteria</taxon>
        <taxon>Bacillati</taxon>
        <taxon>Actinomycetota</taxon>
        <taxon>Actinomycetes</taxon>
        <taxon>Mycobacteriales</taxon>
        <taxon>Mycobacteriaceae</taxon>
        <taxon>Mycolicibacterium</taxon>
    </lineage>
</organism>
<proteinExistence type="predicted"/>
<comment type="caution">
    <text evidence="2">The sequence shown here is derived from an EMBL/GenBank/DDBJ whole genome shotgun (WGS) entry which is preliminary data.</text>
</comment>
<gene>
    <name evidence="2" type="ORF">FHU31_005065</name>
</gene>
<name>A0A7X5U477_9MYCO</name>
<dbReference type="EMBL" id="JAANOW010000003">
    <property type="protein sequence ID" value="NIH98059.1"/>
    <property type="molecule type" value="Genomic_DNA"/>
</dbReference>
<feature type="compositionally biased region" description="Polar residues" evidence="1">
    <location>
        <begin position="1"/>
        <end position="13"/>
    </location>
</feature>
<sequence length="115" mass="12400">MSELVTITPQAEPNTDGDPQPAGAPFDVMAMEIAPGNTVRRFGVGGDLDSVEFTVFLPLRRRIPDTQDYQATVEALTDNFRILVRDRDCAGRAQVWDAGGRGGVVVLCHSARGKA</sequence>